<evidence type="ECO:0000313" key="3">
    <source>
        <dbReference type="Proteomes" id="UP001165460"/>
    </source>
</evidence>
<dbReference type="EMBL" id="JALGBH010000001">
    <property type="protein sequence ID" value="MCJ0741115.1"/>
    <property type="molecule type" value="Genomic_DNA"/>
</dbReference>
<dbReference type="RefSeq" id="WP_243357480.1">
    <property type="nucleotide sequence ID" value="NZ_JALGBH010000001.1"/>
</dbReference>
<dbReference type="SUPFAM" id="SSF48452">
    <property type="entry name" value="TPR-like"/>
    <property type="match status" value="1"/>
</dbReference>
<evidence type="ECO:0008006" key="4">
    <source>
        <dbReference type="Google" id="ProtNLM"/>
    </source>
</evidence>
<name>A0ABS9ZRA0_9SPHI</name>
<proteinExistence type="predicted"/>
<gene>
    <name evidence="2" type="ORF">MMF97_00240</name>
</gene>
<dbReference type="InterPro" id="IPR011990">
    <property type="entry name" value="TPR-like_helical_dom_sf"/>
</dbReference>
<keyword evidence="1" id="KW-0472">Membrane</keyword>
<reference evidence="2" key="1">
    <citation type="submission" date="2022-03" db="EMBL/GenBank/DDBJ databases">
        <authorList>
            <person name="Woo C.Y."/>
        </authorList>
    </citation>
    <scope>NUCLEOTIDE SEQUENCE</scope>
    <source>
        <strain evidence="2">CYS-01</strain>
    </source>
</reference>
<keyword evidence="1" id="KW-0812">Transmembrane</keyword>
<feature type="transmembrane region" description="Helical" evidence="1">
    <location>
        <begin position="91"/>
        <end position="109"/>
    </location>
</feature>
<keyword evidence="3" id="KW-1185">Reference proteome</keyword>
<organism evidence="2 3">
    <name type="scientific">Pedobacter montanisoli</name>
    <dbReference type="NCBI Taxonomy" id="2923277"/>
    <lineage>
        <taxon>Bacteria</taxon>
        <taxon>Pseudomonadati</taxon>
        <taxon>Bacteroidota</taxon>
        <taxon>Sphingobacteriia</taxon>
        <taxon>Sphingobacteriales</taxon>
        <taxon>Sphingobacteriaceae</taxon>
        <taxon>Pedobacter</taxon>
    </lineage>
</organism>
<dbReference type="Gene3D" id="1.25.40.10">
    <property type="entry name" value="Tetratricopeptide repeat domain"/>
    <property type="match status" value="1"/>
</dbReference>
<accession>A0ABS9ZRA0</accession>
<evidence type="ECO:0000313" key="2">
    <source>
        <dbReference type="EMBL" id="MCJ0741115.1"/>
    </source>
</evidence>
<dbReference type="Proteomes" id="UP001165460">
    <property type="component" value="Unassembled WGS sequence"/>
</dbReference>
<evidence type="ECO:0000256" key="1">
    <source>
        <dbReference type="SAM" id="Phobius"/>
    </source>
</evidence>
<keyword evidence="1" id="KW-1133">Transmembrane helix</keyword>
<comment type="caution">
    <text evidence="2">The sequence shown here is derived from an EMBL/GenBank/DDBJ whole genome shotgun (WGS) entry which is preliminary data.</text>
</comment>
<sequence>MDKVLLAARYVEGDLTDVEFNEFESILPYDKELQQLLQYYKQINLTFSSKIFNNEFGSTIGDKNVNNVLSHEQSYVMEEAVKVSKKINFKLFLGLTALVLVVVFLWVAWKPGTYPKYQFSNEAIVKSLELAPYPDFKEAAIAFDDGQYYEAKQIVAKAYRQNPDDIRLANYYAMTLLATDCNETVKDVLAPVYNQSSKYASLSAYIMGLTYVKEGNHKTAMEWLGRVKKAAPEYNSSQELMSVLSN</sequence>
<protein>
    <recommendedName>
        <fullName evidence="4">Tetratricopeptide repeat protein</fullName>
    </recommendedName>
</protein>